<keyword evidence="3" id="KW-1185">Reference proteome</keyword>
<proteinExistence type="predicted"/>
<dbReference type="Proteomes" id="UP000186096">
    <property type="component" value="Unassembled WGS sequence"/>
</dbReference>
<accession>A0A1N6QKT0</accession>
<feature type="region of interest" description="Disordered" evidence="1">
    <location>
        <begin position="1"/>
        <end position="36"/>
    </location>
</feature>
<organism evidence="2 3">
    <name type="scientific">Microbispora rosea</name>
    <dbReference type="NCBI Taxonomy" id="58117"/>
    <lineage>
        <taxon>Bacteria</taxon>
        <taxon>Bacillati</taxon>
        <taxon>Actinomycetota</taxon>
        <taxon>Actinomycetes</taxon>
        <taxon>Streptosporangiales</taxon>
        <taxon>Streptosporangiaceae</taxon>
        <taxon>Microbispora</taxon>
    </lineage>
</organism>
<dbReference type="EMBL" id="FTNI01000001">
    <property type="protein sequence ID" value="SIQ17180.1"/>
    <property type="molecule type" value="Genomic_DNA"/>
</dbReference>
<protein>
    <submittedName>
        <fullName evidence="2">Uncharacterized protein</fullName>
    </submittedName>
</protein>
<sequence length="82" mass="8761">MDEEPQPTQDLAGQRCQECGEEGSILGGESHPGVGAELPLKNGDLVAEGNDFSILVPIAHRQQPQRGKGIRDGQIGQTIEQK</sequence>
<evidence type="ECO:0000313" key="2">
    <source>
        <dbReference type="EMBL" id="SIQ17180.1"/>
    </source>
</evidence>
<gene>
    <name evidence="2" type="ORF">SAMN05421833_10132</name>
</gene>
<name>A0A1N6QKT0_9ACTN</name>
<reference evidence="3" key="1">
    <citation type="submission" date="2017-01" db="EMBL/GenBank/DDBJ databases">
        <authorList>
            <person name="Varghese N."/>
            <person name="Submissions S."/>
        </authorList>
    </citation>
    <scope>NUCLEOTIDE SEQUENCE [LARGE SCALE GENOMIC DNA]</scope>
    <source>
        <strain evidence="3">ATCC 12950</strain>
    </source>
</reference>
<evidence type="ECO:0000256" key="1">
    <source>
        <dbReference type="SAM" id="MobiDB-lite"/>
    </source>
</evidence>
<dbReference type="AlphaFoldDB" id="A0A1N6QKT0"/>
<evidence type="ECO:0000313" key="3">
    <source>
        <dbReference type="Proteomes" id="UP000186096"/>
    </source>
</evidence>
<feature type="region of interest" description="Disordered" evidence="1">
    <location>
        <begin position="59"/>
        <end position="82"/>
    </location>
</feature>
<feature type="compositionally biased region" description="Polar residues" evidence="1">
    <location>
        <begin position="1"/>
        <end position="11"/>
    </location>
</feature>